<dbReference type="Pfam" id="PF17919">
    <property type="entry name" value="RT_RNaseH_2"/>
    <property type="match status" value="1"/>
</dbReference>
<evidence type="ECO:0000313" key="3">
    <source>
        <dbReference type="EMBL" id="MBW0481361.1"/>
    </source>
</evidence>
<organism evidence="3 4">
    <name type="scientific">Austropuccinia psidii MF-1</name>
    <dbReference type="NCBI Taxonomy" id="1389203"/>
    <lineage>
        <taxon>Eukaryota</taxon>
        <taxon>Fungi</taxon>
        <taxon>Dikarya</taxon>
        <taxon>Basidiomycota</taxon>
        <taxon>Pucciniomycotina</taxon>
        <taxon>Pucciniomycetes</taxon>
        <taxon>Pucciniales</taxon>
        <taxon>Sphaerophragmiaceae</taxon>
        <taxon>Austropuccinia</taxon>
    </lineage>
</organism>
<sequence>MNSLSSLLKRNSPFILNEEALSQFQLLKEAFTTSPILLHFNPYLQAIVEYHASDYALDAVMSKVNGSGNHPIAFNSQRLLPDELNYEIHDKELHGIAWAPKNWRAFLIYLSHSF</sequence>
<evidence type="ECO:0000313" key="4">
    <source>
        <dbReference type="Proteomes" id="UP000765509"/>
    </source>
</evidence>
<dbReference type="EMBL" id="AVOT02006354">
    <property type="protein sequence ID" value="MBW0481361.1"/>
    <property type="molecule type" value="Genomic_DNA"/>
</dbReference>
<dbReference type="InterPro" id="IPR043502">
    <property type="entry name" value="DNA/RNA_pol_sf"/>
</dbReference>
<keyword evidence="4" id="KW-1185">Reference proteome</keyword>
<keyword evidence="1" id="KW-0511">Multifunctional enzyme</keyword>
<protein>
    <recommendedName>
        <fullName evidence="2">Reverse transcriptase/retrotransposon-derived protein RNase H-like domain-containing protein</fullName>
    </recommendedName>
</protein>
<dbReference type="SUPFAM" id="SSF56672">
    <property type="entry name" value="DNA/RNA polymerases"/>
    <property type="match status" value="1"/>
</dbReference>
<proteinExistence type="predicted"/>
<dbReference type="AlphaFoldDB" id="A0A9Q3GVE9"/>
<dbReference type="InterPro" id="IPR041577">
    <property type="entry name" value="RT_RNaseH_2"/>
</dbReference>
<evidence type="ECO:0000259" key="2">
    <source>
        <dbReference type="Pfam" id="PF17919"/>
    </source>
</evidence>
<dbReference type="PANTHER" id="PTHR37984">
    <property type="entry name" value="PROTEIN CBG26694"/>
    <property type="match status" value="1"/>
</dbReference>
<accession>A0A9Q3GVE9</accession>
<dbReference type="PANTHER" id="PTHR37984:SF5">
    <property type="entry name" value="PROTEIN NYNRIN-LIKE"/>
    <property type="match status" value="1"/>
</dbReference>
<dbReference type="GO" id="GO:0003824">
    <property type="term" value="F:catalytic activity"/>
    <property type="evidence" value="ECO:0007669"/>
    <property type="project" value="UniProtKB-KW"/>
</dbReference>
<feature type="domain" description="Reverse transcriptase/retrotransposon-derived protein RNase H-like" evidence="2">
    <location>
        <begin position="17"/>
        <end position="108"/>
    </location>
</feature>
<name>A0A9Q3GVE9_9BASI</name>
<dbReference type="Proteomes" id="UP000765509">
    <property type="component" value="Unassembled WGS sequence"/>
</dbReference>
<dbReference type="OrthoDB" id="3018369at2759"/>
<evidence type="ECO:0000256" key="1">
    <source>
        <dbReference type="ARBA" id="ARBA00023268"/>
    </source>
</evidence>
<comment type="caution">
    <text evidence="3">The sequence shown here is derived from an EMBL/GenBank/DDBJ whole genome shotgun (WGS) entry which is preliminary data.</text>
</comment>
<gene>
    <name evidence="3" type="ORF">O181_021076</name>
</gene>
<reference evidence="3" key="1">
    <citation type="submission" date="2021-03" db="EMBL/GenBank/DDBJ databases">
        <title>Draft genome sequence of rust myrtle Austropuccinia psidii MF-1, a brazilian biotype.</title>
        <authorList>
            <person name="Quecine M.C."/>
            <person name="Pachon D.M.R."/>
            <person name="Bonatelli M.L."/>
            <person name="Correr F.H."/>
            <person name="Franceschini L.M."/>
            <person name="Leite T.F."/>
            <person name="Margarido G.R.A."/>
            <person name="Almeida C.A."/>
            <person name="Ferrarezi J.A."/>
            <person name="Labate C.A."/>
        </authorList>
    </citation>
    <scope>NUCLEOTIDE SEQUENCE</scope>
    <source>
        <strain evidence="3">MF-1</strain>
    </source>
</reference>
<dbReference type="InterPro" id="IPR050951">
    <property type="entry name" value="Retrovirus_Pol_polyprotein"/>
</dbReference>